<evidence type="ECO:0000313" key="1">
    <source>
        <dbReference type="EMBL" id="CRL34572.1"/>
    </source>
</evidence>
<evidence type="ECO:0000313" key="2">
    <source>
        <dbReference type="Proteomes" id="UP000049979"/>
    </source>
</evidence>
<protein>
    <submittedName>
        <fullName evidence="1">Uncharacterized protein</fullName>
    </submittedName>
</protein>
<proteinExistence type="predicted"/>
<dbReference type="Proteomes" id="UP000049979">
    <property type="component" value="Unassembled WGS sequence"/>
</dbReference>
<reference evidence="2" key="1">
    <citation type="submission" date="2015-05" db="EMBL/GenBank/DDBJ databases">
        <authorList>
            <consortium name="Pathogen Informatics"/>
        </authorList>
    </citation>
    <scope>NUCLEOTIDE SEQUENCE [LARGE SCALE GENOMIC DNA]</scope>
    <source>
        <strain evidence="2">M72</strain>
    </source>
</reference>
<accession>A0A0M6WED5</accession>
<organism evidence="1 2">
    <name type="scientific">Roseburia faecis</name>
    <dbReference type="NCBI Taxonomy" id="301302"/>
    <lineage>
        <taxon>Bacteria</taxon>
        <taxon>Bacillati</taxon>
        <taxon>Bacillota</taxon>
        <taxon>Clostridia</taxon>
        <taxon>Lachnospirales</taxon>
        <taxon>Lachnospiraceae</taxon>
        <taxon>Roseburia</taxon>
    </lineage>
</organism>
<keyword evidence="2" id="KW-1185">Reference proteome</keyword>
<gene>
    <name evidence="1" type="ORF">M72_21681</name>
</gene>
<dbReference type="AlphaFoldDB" id="A0A0M6WED5"/>
<dbReference type="EMBL" id="CVRR01000006">
    <property type="protein sequence ID" value="CRL34572.1"/>
    <property type="molecule type" value="Genomic_DNA"/>
</dbReference>
<name>A0A0M6WED5_9FIRM</name>
<sequence>MMDIIDFLLFLHKRMLIHRMLKFMIFENILQIKYFKALRCYS</sequence>